<proteinExistence type="predicted"/>
<evidence type="ECO:0000313" key="2">
    <source>
        <dbReference type="Proteomes" id="UP000574761"/>
    </source>
</evidence>
<keyword evidence="2" id="KW-1185">Reference proteome</keyword>
<gene>
    <name evidence="1" type="ORF">GGQ64_000683</name>
</gene>
<evidence type="ECO:0008006" key="3">
    <source>
        <dbReference type="Google" id="ProtNLM"/>
    </source>
</evidence>
<name>A0A7W6D7F9_9HYPH</name>
<dbReference type="RefSeq" id="WP_183799035.1">
    <property type="nucleotide sequence ID" value="NZ_JACIEE010000001.1"/>
</dbReference>
<organism evidence="1 2">
    <name type="scientific">Mycoplana azooxidifex</name>
    <dbReference type="NCBI Taxonomy" id="1636188"/>
    <lineage>
        <taxon>Bacteria</taxon>
        <taxon>Pseudomonadati</taxon>
        <taxon>Pseudomonadota</taxon>
        <taxon>Alphaproteobacteria</taxon>
        <taxon>Hyphomicrobiales</taxon>
        <taxon>Rhizobiaceae</taxon>
        <taxon>Mycoplana</taxon>
    </lineage>
</organism>
<evidence type="ECO:0000313" key="1">
    <source>
        <dbReference type="EMBL" id="MBB3975507.1"/>
    </source>
</evidence>
<dbReference type="Proteomes" id="UP000574761">
    <property type="component" value="Unassembled WGS sequence"/>
</dbReference>
<comment type="caution">
    <text evidence="1">The sequence shown here is derived from an EMBL/GenBank/DDBJ whole genome shotgun (WGS) entry which is preliminary data.</text>
</comment>
<sequence>MREPIRSTRAGEAVFSACGRYRYRLGRRWSAEGGDVVWIMLNPSRADAGTDDPTIRRCIAFSRHWGYGGMVVVNLFALCATHPAALHGVPDPVGPENDAHIAAAFRGADGSASSGPDIVAAWGAHPTASGRAALVLAMAGDSVRCLGTTRSGHPRHPLYVAAGQSRLDLVPAGIGVRPVPRASAALPAAAAS</sequence>
<dbReference type="InterPro" id="IPR012441">
    <property type="entry name" value="DUF1643"/>
</dbReference>
<reference evidence="1 2" key="1">
    <citation type="submission" date="2020-08" db="EMBL/GenBank/DDBJ databases">
        <title>Genomic Encyclopedia of Type Strains, Phase IV (KMG-IV): sequencing the most valuable type-strain genomes for metagenomic binning, comparative biology and taxonomic classification.</title>
        <authorList>
            <person name="Goeker M."/>
        </authorList>
    </citation>
    <scope>NUCLEOTIDE SEQUENCE [LARGE SCALE GENOMIC DNA]</scope>
    <source>
        <strain evidence="1 2">DSM 100211</strain>
    </source>
</reference>
<protein>
    <recommendedName>
        <fullName evidence="3">DUF1643 domain-containing protein</fullName>
    </recommendedName>
</protein>
<dbReference type="Pfam" id="PF07799">
    <property type="entry name" value="DUF1643"/>
    <property type="match status" value="1"/>
</dbReference>
<accession>A0A7W6D7F9</accession>
<dbReference type="EMBL" id="JACIEE010000001">
    <property type="protein sequence ID" value="MBB3975507.1"/>
    <property type="molecule type" value="Genomic_DNA"/>
</dbReference>
<dbReference type="AlphaFoldDB" id="A0A7W6D7F9"/>